<dbReference type="PANTHER" id="PTHR31001">
    <property type="entry name" value="UNCHARACTERIZED TRANSCRIPTIONAL REGULATORY PROTEIN"/>
    <property type="match status" value="1"/>
</dbReference>
<feature type="compositionally biased region" description="Low complexity" evidence="4">
    <location>
        <begin position="15"/>
        <end position="30"/>
    </location>
</feature>
<dbReference type="GO" id="GO:0003677">
    <property type="term" value="F:DNA binding"/>
    <property type="evidence" value="ECO:0007669"/>
    <property type="project" value="InterPro"/>
</dbReference>
<dbReference type="GO" id="GO:0008270">
    <property type="term" value="F:zinc ion binding"/>
    <property type="evidence" value="ECO:0007669"/>
    <property type="project" value="InterPro"/>
</dbReference>
<comment type="subcellular location">
    <subcellularLocation>
        <location evidence="1">Nucleus</location>
    </subcellularLocation>
</comment>
<organism evidence="7 8">
    <name type="scientific">Magnaporthiopsis poae (strain ATCC 64411 / 73-15)</name>
    <name type="common">Kentucky bluegrass fungus</name>
    <name type="synonym">Magnaporthe poae</name>
    <dbReference type="NCBI Taxonomy" id="644358"/>
    <lineage>
        <taxon>Eukaryota</taxon>
        <taxon>Fungi</taxon>
        <taxon>Dikarya</taxon>
        <taxon>Ascomycota</taxon>
        <taxon>Pezizomycotina</taxon>
        <taxon>Sordariomycetes</taxon>
        <taxon>Sordariomycetidae</taxon>
        <taxon>Magnaporthales</taxon>
        <taxon>Magnaporthaceae</taxon>
        <taxon>Magnaporthiopsis</taxon>
    </lineage>
</organism>
<reference evidence="6" key="1">
    <citation type="submission" date="2010-05" db="EMBL/GenBank/DDBJ databases">
        <title>The Genome Sequence of Magnaporthe poae strain ATCC 64411.</title>
        <authorList>
            <consortium name="The Broad Institute Genome Sequencing Platform"/>
            <consortium name="Broad Institute Genome Sequencing Center for Infectious Disease"/>
            <person name="Ma L.-J."/>
            <person name="Dead R."/>
            <person name="Young S."/>
            <person name="Zeng Q."/>
            <person name="Koehrsen M."/>
            <person name="Alvarado L."/>
            <person name="Berlin A."/>
            <person name="Chapman S.B."/>
            <person name="Chen Z."/>
            <person name="Freedman E."/>
            <person name="Gellesch M."/>
            <person name="Goldberg J."/>
            <person name="Griggs A."/>
            <person name="Gujja S."/>
            <person name="Heilman E.R."/>
            <person name="Heiman D."/>
            <person name="Hepburn T."/>
            <person name="Howarth C."/>
            <person name="Jen D."/>
            <person name="Larson L."/>
            <person name="Mehta T."/>
            <person name="Neiman D."/>
            <person name="Pearson M."/>
            <person name="Roberts A."/>
            <person name="Saif S."/>
            <person name="Shea T."/>
            <person name="Shenoy N."/>
            <person name="Sisk P."/>
            <person name="Stolte C."/>
            <person name="Sykes S."/>
            <person name="Walk T."/>
            <person name="White J."/>
            <person name="Yandava C."/>
            <person name="Haas B."/>
            <person name="Nusbaum C."/>
            <person name="Birren B."/>
        </authorList>
    </citation>
    <scope>NUCLEOTIDE SEQUENCE</scope>
    <source>
        <strain evidence="6">ATCC 64411</strain>
    </source>
</reference>
<evidence type="ECO:0000256" key="3">
    <source>
        <dbReference type="ARBA" id="ARBA00023242"/>
    </source>
</evidence>
<dbReference type="OrthoDB" id="4236860at2759"/>
<evidence type="ECO:0000313" key="6">
    <source>
        <dbReference type="EMBL" id="KLU84048.1"/>
    </source>
</evidence>
<reference evidence="7" key="4">
    <citation type="journal article" date="2015" name="G3 (Bethesda)">
        <title>Genome sequences of three phytopathogenic species of the Magnaporthaceae family of fungi.</title>
        <authorList>
            <person name="Okagaki L.H."/>
            <person name="Nunes C.C."/>
            <person name="Sailsbery J."/>
            <person name="Clay B."/>
            <person name="Brown D."/>
            <person name="John T."/>
            <person name="Oh Y."/>
            <person name="Young N."/>
            <person name="Fitzgerald M."/>
            <person name="Haas B.J."/>
            <person name="Zeng Q."/>
            <person name="Young S."/>
            <person name="Adiconis X."/>
            <person name="Fan L."/>
            <person name="Levin J.Z."/>
            <person name="Mitchell T.K."/>
            <person name="Okubara P.A."/>
            <person name="Farman M.L."/>
            <person name="Kohn L.M."/>
            <person name="Birren B."/>
            <person name="Ma L.-J."/>
            <person name="Dean R.A."/>
        </authorList>
    </citation>
    <scope>NUCLEOTIDE SEQUENCE</scope>
    <source>
        <strain evidence="7">ATCC 64411 / 73-15</strain>
    </source>
</reference>
<dbReference type="Proteomes" id="UP000011715">
    <property type="component" value="Unassembled WGS sequence"/>
</dbReference>
<sequence length="605" mass="65642">MPSAALYNYRREPSYTYASSASSAKGSATSDMESDSPPAGFFSTFSIVDPKSGGADGGGGSGGSRSQKRNRRVFVCIPCHKRKLKCDKGLPCGRCVAYGAADDCVYQPLPCASSSSPSSSAAAARRSEPPSEPPNSSRASSHARARDRYLYHYRPSDGRCRAAGASHWTSVCAEFEEACPYIFSSDPQWEPRFRQIKNLKYLFPSLAGANFPFSNSNPYIPNKHEVLNSLPPRAIADALLCNYMTTFEKTHRMLHPAQFHQELEEFWADRESVLDGWLAQLCAMMALGCQSAAEELFDGTGNTATQWTEVLLDGAQTSLCRSPFMLMPNLTTIRTMCMMAICKMMGLRGTDPRQVASLMALVVRLAMSLQLHRSPSLFYGMPEFEAEMRRRIWATVQVLDLDVAMWAGTTPARSEGDAEAPLSINDSDIRPDPGAVGTVAASGPHGAGAPSSGWAIDNVWATHDYTDGAFQNKLAEMLPLLIEVMASVNSPTATNLSRSGGTAISTGGSTSNNNTKGVMDHDRAMRLDKRIRQRLSEAEVVLGSARGLVRPEVMTMLAAQHQFLRILVHRTAPRTVAPAVPRVGHGAAEHPAALDRRGRVGARRA</sequence>
<evidence type="ECO:0000256" key="2">
    <source>
        <dbReference type="ARBA" id="ARBA00022723"/>
    </source>
</evidence>
<dbReference type="AlphaFoldDB" id="A0A0C4DT39"/>
<dbReference type="InterPro" id="IPR050613">
    <property type="entry name" value="Sec_Metabolite_Reg"/>
</dbReference>
<gene>
    <name evidence="6" type="ORF">MAPG_03094</name>
</gene>
<reference evidence="6" key="3">
    <citation type="submission" date="2011-03" db="EMBL/GenBank/DDBJ databases">
        <title>Annotation of Magnaporthe poae ATCC 64411.</title>
        <authorList>
            <person name="Ma L.-J."/>
            <person name="Dead R."/>
            <person name="Young S.K."/>
            <person name="Zeng Q."/>
            <person name="Gargeya S."/>
            <person name="Fitzgerald M."/>
            <person name="Haas B."/>
            <person name="Abouelleil A."/>
            <person name="Alvarado L."/>
            <person name="Arachchi H.M."/>
            <person name="Berlin A."/>
            <person name="Brown A."/>
            <person name="Chapman S.B."/>
            <person name="Chen Z."/>
            <person name="Dunbar C."/>
            <person name="Freedman E."/>
            <person name="Gearin G."/>
            <person name="Gellesch M."/>
            <person name="Goldberg J."/>
            <person name="Griggs A."/>
            <person name="Gujja S."/>
            <person name="Heiman D."/>
            <person name="Howarth C."/>
            <person name="Larson L."/>
            <person name="Lui A."/>
            <person name="MacDonald P.J.P."/>
            <person name="Mehta T."/>
            <person name="Montmayeur A."/>
            <person name="Murphy C."/>
            <person name="Neiman D."/>
            <person name="Pearson M."/>
            <person name="Priest M."/>
            <person name="Roberts A."/>
            <person name="Saif S."/>
            <person name="Shea T."/>
            <person name="Shenoy N."/>
            <person name="Sisk P."/>
            <person name="Stolte C."/>
            <person name="Sykes S."/>
            <person name="Yandava C."/>
            <person name="Wortman J."/>
            <person name="Nusbaum C."/>
            <person name="Birren B."/>
        </authorList>
    </citation>
    <scope>NUCLEOTIDE SEQUENCE</scope>
    <source>
        <strain evidence="6">ATCC 64411</strain>
    </source>
</reference>
<protein>
    <recommendedName>
        <fullName evidence="5">Zn(2)-C6 fungal-type domain-containing protein</fullName>
    </recommendedName>
</protein>
<accession>A0A0C4DT39</accession>
<proteinExistence type="predicted"/>
<feature type="region of interest" description="Disordered" evidence="4">
    <location>
        <begin position="15"/>
        <end position="45"/>
    </location>
</feature>
<dbReference type="Pfam" id="PF04082">
    <property type="entry name" value="Fungal_trans"/>
    <property type="match status" value="1"/>
</dbReference>
<dbReference type="VEuPathDB" id="FungiDB:MAPG_03094"/>
<reference evidence="7" key="5">
    <citation type="submission" date="2015-06" db="UniProtKB">
        <authorList>
            <consortium name="EnsemblFungi"/>
        </authorList>
    </citation>
    <scope>IDENTIFICATION</scope>
    <source>
        <strain evidence="7">ATCC 64411</strain>
    </source>
</reference>
<dbReference type="eggNOG" id="ENOG502SDU9">
    <property type="taxonomic scope" value="Eukaryota"/>
</dbReference>
<dbReference type="STRING" id="644358.A0A0C4DT39"/>
<dbReference type="CDD" id="cd00067">
    <property type="entry name" value="GAL4"/>
    <property type="match status" value="1"/>
</dbReference>
<evidence type="ECO:0000313" key="8">
    <source>
        <dbReference type="Proteomes" id="UP000011715"/>
    </source>
</evidence>
<keyword evidence="8" id="KW-1185">Reference proteome</keyword>
<dbReference type="InterPro" id="IPR001138">
    <property type="entry name" value="Zn2Cys6_DnaBD"/>
</dbReference>
<dbReference type="PANTHER" id="PTHR31001:SF40">
    <property type="entry name" value="ZN(II)2CYS6 TRANSCRIPTION FACTOR (EUROFUNG)"/>
    <property type="match status" value="1"/>
</dbReference>
<evidence type="ECO:0000313" key="7">
    <source>
        <dbReference type="EnsemblFungi" id="MAPG_03094T0"/>
    </source>
</evidence>
<feature type="compositionally biased region" description="Low complexity" evidence="4">
    <location>
        <begin position="499"/>
        <end position="515"/>
    </location>
</feature>
<evidence type="ECO:0000259" key="5">
    <source>
        <dbReference type="PROSITE" id="PS50048"/>
    </source>
</evidence>
<feature type="region of interest" description="Disordered" evidence="4">
    <location>
        <begin position="117"/>
        <end position="144"/>
    </location>
</feature>
<dbReference type="EMBL" id="GL876967">
    <property type="protein sequence ID" value="KLU84048.1"/>
    <property type="molecule type" value="Genomic_DNA"/>
</dbReference>
<dbReference type="CDD" id="cd12148">
    <property type="entry name" value="fungal_TF_MHR"/>
    <property type="match status" value="1"/>
</dbReference>
<dbReference type="GO" id="GO:0006351">
    <property type="term" value="P:DNA-templated transcription"/>
    <property type="evidence" value="ECO:0007669"/>
    <property type="project" value="InterPro"/>
</dbReference>
<dbReference type="EnsemblFungi" id="MAPG_03094T0">
    <property type="protein sequence ID" value="MAPG_03094T0"/>
    <property type="gene ID" value="MAPG_03094"/>
</dbReference>
<dbReference type="GO" id="GO:0005634">
    <property type="term" value="C:nucleus"/>
    <property type="evidence" value="ECO:0007669"/>
    <property type="project" value="UniProtKB-SubCell"/>
</dbReference>
<dbReference type="SUPFAM" id="SSF57701">
    <property type="entry name" value="Zn2/Cys6 DNA-binding domain"/>
    <property type="match status" value="1"/>
</dbReference>
<reference evidence="8" key="2">
    <citation type="submission" date="2010-05" db="EMBL/GenBank/DDBJ databases">
        <title>The genome sequence of Magnaporthe poae strain ATCC 64411.</title>
        <authorList>
            <person name="Ma L.-J."/>
            <person name="Dead R."/>
            <person name="Young S."/>
            <person name="Zeng Q."/>
            <person name="Koehrsen M."/>
            <person name="Alvarado L."/>
            <person name="Berlin A."/>
            <person name="Chapman S.B."/>
            <person name="Chen Z."/>
            <person name="Freedman E."/>
            <person name="Gellesch M."/>
            <person name="Goldberg J."/>
            <person name="Griggs A."/>
            <person name="Gujja S."/>
            <person name="Heilman E.R."/>
            <person name="Heiman D."/>
            <person name="Hepburn T."/>
            <person name="Howarth C."/>
            <person name="Jen D."/>
            <person name="Larson L."/>
            <person name="Mehta T."/>
            <person name="Neiman D."/>
            <person name="Pearson M."/>
            <person name="Roberts A."/>
            <person name="Saif S."/>
            <person name="Shea T."/>
            <person name="Shenoy N."/>
            <person name="Sisk P."/>
            <person name="Stolte C."/>
            <person name="Sykes S."/>
            <person name="Walk T."/>
            <person name="White J."/>
            <person name="Yandava C."/>
            <person name="Haas B."/>
            <person name="Nusbaum C."/>
            <person name="Birren B."/>
        </authorList>
    </citation>
    <scope>NUCLEOTIDE SEQUENCE [LARGE SCALE GENOMIC DNA]</scope>
    <source>
        <strain evidence="8">ATCC 64411 / 73-15</strain>
    </source>
</reference>
<feature type="domain" description="Zn(2)-C6 fungal-type" evidence="5">
    <location>
        <begin position="75"/>
        <end position="106"/>
    </location>
</feature>
<keyword evidence="2" id="KW-0479">Metal-binding</keyword>
<dbReference type="InterPro" id="IPR036864">
    <property type="entry name" value="Zn2-C6_fun-type_DNA-bd_sf"/>
</dbReference>
<dbReference type="InterPro" id="IPR007219">
    <property type="entry name" value="XnlR_reg_dom"/>
</dbReference>
<name>A0A0C4DT39_MAGP6</name>
<evidence type="ECO:0000256" key="1">
    <source>
        <dbReference type="ARBA" id="ARBA00004123"/>
    </source>
</evidence>
<dbReference type="EMBL" id="ADBL01000755">
    <property type="status" value="NOT_ANNOTATED_CDS"/>
    <property type="molecule type" value="Genomic_DNA"/>
</dbReference>
<dbReference type="Pfam" id="PF00172">
    <property type="entry name" value="Zn_clus"/>
    <property type="match status" value="1"/>
</dbReference>
<dbReference type="PROSITE" id="PS50048">
    <property type="entry name" value="ZN2_CY6_FUNGAL_2"/>
    <property type="match status" value="1"/>
</dbReference>
<dbReference type="Gene3D" id="4.10.240.10">
    <property type="entry name" value="Zn(2)-C6 fungal-type DNA-binding domain"/>
    <property type="match status" value="1"/>
</dbReference>
<dbReference type="SMART" id="SM00906">
    <property type="entry name" value="Fungal_trans"/>
    <property type="match status" value="1"/>
</dbReference>
<dbReference type="SMART" id="SM00066">
    <property type="entry name" value="GAL4"/>
    <property type="match status" value="1"/>
</dbReference>
<feature type="region of interest" description="Disordered" evidence="4">
    <location>
        <begin position="493"/>
        <end position="518"/>
    </location>
</feature>
<keyword evidence="3" id="KW-0539">Nucleus</keyword>
<dbReference type="PROSITE" id="PS00463">
    <property type="entry name" value="ZN2_CY6_FUNGAL_1"/>
    <property type="match status" value="1"/>
</dbReference>
<evidence type="ECO:0000256" key="4">
    <source>
        <dbReference type="SAM" id="MobiDB-lite"/>
    </source>
</evidence>
<dbReference type="GO" id="GO:0000981">
    <property type="term" value="F:DNA-binding transcription factor activity, RNA polymerase II-specific"/>
    <property type="evidence" value="ECO:0007669"/>
    <property type="project" value="InterPro"/>
</dbReference>